<keyword evidence="3" id="KW-1185">Reference proteome</keyword>
<proteinExistence type="predicted"/>
<protein>
    <submittedName>
        <fullName evidence="2">Uncharacterized protein</fullName>
    </submittedName>
</protein>
<comment type="caution">
    <text evidence="2">The sequence shown here is derived from an EMBL/GenBank/DDBJ whole genome shotgun (WGS) entry which is preliminary data.</text>
</comment>
<organism evidence="2 3">
    <name type="scientific">Hibiscus sabdariffa</name>
    <name type="common">roselle</name>
    <dbReference type="NCBI Taxonomy" id="183260"/>
    <lineage>
        <taxon>Eukaryota</taxon>
        <taxon>Viridiplantae</taxon>
        <taxon>Streptophyta</taxon>
        <taxon>Embryophyta</taxon>
        <taxon>Tracheophyta</taxon>
        <taxon>Spermatophyta</taxon>
        <taxon>Magnoliopsida</taxon>
        <taxon>eudicotyledons</taxon>
        <taxon>Gunneridae</taxon>
        <taxon>Pentapetalae</taxon>
        <taxon>rosids</taxon>
        <taxon>malvids</taxon>
        <taxon>Malvales</taxon>
        <taxon>Malvaceae</taxon>
        <taxon>Malvoideae</taxon>
        <taxon>Hibiscus</taxon>
    </lineage>
</organism>
<reference evidence="2 3" key="1">
    <citation type="journal article" date="2024" name="G3 (Bethesda)">
        <title>Genome assembly of Hibiscus sabdariffa L. provides insights into metabolisms of medicinal natural products.</title>
        <authorList>
            <person name="Kim T."/>
        </authorList>
    </citation>
    <scope>NUCLEOTIDE SEQUENCE [LARGE SCALE GENOMIC DNA]</scope>
    <source>
        <strain evidence="2">TK-2024</strain>
        <tissue evidence="2">Old leaves</tissue>
    </source>
</reference>
<dbReference type="Proteomes" id="UP001472677">
    <property type="component" value="Unassembled WGS sequence"/>
</dbReference>
<name>A0ABR2FZW5_9ROSI</name>
<dbReference type="EMBL" id="JBBPBM010000004">
    <property type="protein sequence ID" value="KAK8589818.1"/>
    <property type="molecule type" value="Genomic_DNA"/>
</dbReference>
<feature type="region of interest" description="Disordered" evidence="1">
    <location>
        <begin position="1"/>
        <end position="31"/>
    </location>
</feature>
<feature type="region of interest" description="Disordered" evidence="1">
    <location>
        <begin position="43"/>
        <end position="63"/>
    </location>
</feature>
<accession>A0ABR2FZW5</accession>
<sequence>MAGKPPPGGTTSGSTESDVTMGPQDSNLFGPCMVVDTRRRCPTLASKNGTGDGSRSGPSGSKSVEVNVVEGKVMEVQTELVAVRRPEQGKEVSLLNGGHVKCSNGGLHEVVRIEENVGGDQGCSETNGNKNLGVGLKNMKGNVKKGLKVCKPVNIQDSDMVSWMEHFLENEDRTSDIHEVHVPTYVARHEAGQEGRQRLKDALVQAIALVCAATALCSPLPRHLTVWLPPIEGQYKINVDVP</sequence>
<evidence type="ECO:0000313" key="2">
    <source>
        <dbReference type="EMBL" id="KAK8589818.1"/>
    </source>
</evidence>
<evidence type="ECO:0000256" key="1">
    <source>
        <dbReference type="SAM" id="MobiDB-lite"/>
    </source>
</evidence>
<gene>
    <name evidence="2" type="ORF">V6N12_024209</name>
</gene>
<evidence type="ECO:0000313" key="3">
    <source>
        <dbReference type="Proteomes" id="UP001472677"/>
    </source>
</evidence>